<dbReference type="GO" id="GO:0046872">
    <property type="term" value="F:metal ion binding"/>
    <property type="evidence" value="ECO:0007669"/>
    <property type="project" value="UniProtKB-KW"/>
</dbReference>
<evidence type="ECO:0000259" key="9">
    <source>
        <dbReference type="PROSITE" id="PS51464"/>
    </source>
</evidence>
<evidence type="ECO:0000256" key="6">
    <source>
        <dbReference type="PIRSR" id="PIRSR004692-3"/>
    </source>
</evidence>
<evidence type="ECO:0000256" key="3">
    <source>
        <dbReference type="ARBA" id="ARBA00023122"/>
    </source>
</evidence>
<dbReference type="FunFam" id="3.40.50.10490:FF:000011">
    <property type="entry name" value="Arabinose 5-phosphate isomerase"/>
    <property type="match status" value="1"/>
</dbReference>
<dbReference type="OrthoDB" id="9762536at2"/>
<dbReference type="RefSeq" id="WP_160836544.1">
    <property type="nucleotide sequence ID" value="NZ_WMET01000002.1"/>
</dbReference>
<dbReference type="PIRSF" id="PIRSF004692">
    <property type="entry name" value="KdsD_KpsF"/>
    <property type="match status" value="1"/>
</dbReference>
<dbReference type="Pfam" id="PF00571">
    <property type="entry name" value="CBS"/>
    <property type="match status" value="2"/>
</dbReference>
<proteinExistence type="inferred from homology"/>
<dbReference type="NCBIfam" id="TIGR00393">
    <property type="entry name" value="kpsF"/>
    <property type="match status" value="1"/>
</dbReference>
<protein>
    <submittedName>
        <fullName evidence="10">KpsF/GutQ family sugar-phosphate isomerase</fullName>
    </submittedName>
</protein>
<feature type="domain" description="SIS" evidence="9">
    <location>
        <begin position="39"/>
        <end position="182"/>
    </location>
</feature>
<gene>
    <name evidence="10" type="ORF">GLW04_09520</name>
</gene>
<feature type="site" description="Catalytically relevant" evidence="6">
    <location>
        <position position="191"/>
    </location>
</feature>
<dbReference type="GO" id="GO:0019146">
    <property type="term" value="F:arabinose-5-phosphate isomerase activity"/>
    <property type="evidence" value="ECO:0007669"/>
    <property type="project" value="UniProtKB-ARBA"/>
</dbReference>
<dbReference type="EMBL" id="WMET01000002">
    <property type="protein sequence ID" value="MYL20123.1"/>
    <property type="molecule type" value="Genomic_DNA"/>
</dbReference>
<dbReference type="Gene3D" id="3.40.50.10490">
    <property type="entry name" value="Glucose-6-phosphate isomerase like protein, domain 1"/>
    <property type="match status" value="1"/>
</dbReference>
<evidence type="ECO:0000259" key="8">
    <source>
        <dbReference type="PROSITE" id="PS51371"/>
    </source>
</evidence>
<dbReference type="InterPro" id="IPR050986">
    <property type="entry name" value="GutQ/KpsF_isomerases"/>
</dbReference>
<dbReference type="PANTHER" id="PTHR42745">
    <property type="match status" value="1"/>
</dbReference>
<dbReference type="InterPro" id="IPR035474">
    <property type="entry name" value="SIS_Kpsf"/>
</dbReference>
<dbReference type="PANTHER" id="PTHR42745:SF1">
    <property type="entry name" value="ARABINOSE 5-PHOSPHATE ISOMERASE KDSD"/>
    <property type="match status" value="1"/>
</dbReference>
<dbReference type="InterPro" id="IPR046348">
    <property type="entry name" value="SIS_dom_sf"/>
</dbReference>
<feature type="site" description="Catalytically relevant" evidence="6">
    <location>
        <position position="109"/>
    </location>
</feature>
<organism evidence="10 11">
    <name type="scientific">Halobacillus litoralis</name>
    <dbReference type="NCBI Taxonomy" id="45668"/>
    <lineage>
        <taxon>Bacteria</taxon>
        <taxon>Bacillati</taxon>
        <taxon>Bacillota</taxon>
        <taxon>Bacilli</taxon>
        <taxon>Bacillales</taxon>
        <taxon>Bacillaceae</taxon>
        <taxon>Halobacillus</taxon>
    </lineage>
</organism>
<dbReference type="SMART" id="SM00116">
    <property type="entry name" value="CBS"/>
    <property type="match status" value="2"/>
</dbReference>
<dbReference type="PROSITE" id="PS51371">
    <property type="entry name" value="CBS"/>
    <property type="match status" value="2"/>
</dbReference>
<dbReference type="GO" id="GO:0097367">
    <property type="term" value="F:carbohydrate derivative binding"/>
    <property type="evidence" value="ECO:0007669"/>
    <property type="project" value="InterPro"/>
</dbReference>
<dbReference type="InterPro" id="IPR004800">
    <property type="entry name" value="KdsD/KpsF-type"/>
</dbReference>
<feature type="binding site" evidence="5">
    <location>
        <position position="80"/>
    </location>
    <ligand>
        <name>Zn(2+)</name>
        <dbReference type="ChEBI" id="CHEBI:29105"/>
    </ligand>
</feature>
<keyword evidence="5" id="KW-0479">Metal-binding</keyword>
<feature type="domain" description="CBS" evidence="8">
    <location>
        <begin position="275"/>
        <end position="326"/>
    </location>
</feature>
<dbReference type="AlphaFoldDB" id="A0A845DRG8"/>
<evidence type="ECO:0000313" key="10">
    <source>
        <dbReference type="EMBL" id="MYL20123.1"/>
    </source>
</evidence>
<feature type="site" description="Catalytically relevant" evidence="6">
    <location>
        <position position="150"/>
    </location>
</feature>
<evidence type="ECO:0000256" key="4">
    <source>
        <dbReference type="PIRNR" id="PIRNR004692"/>
    </source>
</evidence>
<dbReference type="CDD" id="cd05014">
    <property type="entry name" value="SIS_Kpsf"/>
    <property type="match status" value="1"/>
</dbReference>
<dbReference type="PROSITE" id="PS51464">
    <property type="entry name" value="SIS"/>
    <property type="match status" value="1"/>
</dbReference>
<dbReference type="Pfam" id="PF01380">
    <property type="entry name" value="SIS"/>
    <property type="match status" value="1"/>
</dbReference>
<dbReference type="CDD" id="cd04604">
    <property type="entry name" value="CBS_pair_SIS_assoc"/>
    <property type="match status" value="1"/>
</dbReference>
<evidence type="ECO:0000256" key="5">
    <source>
        <dbReference type="PIRSR" id="PIRSR004692-2"/>
    </source>
</evidence>
<evidence type="ECO:0000256" key="1">
    <source>
        <dbReference type="ARBA" id="ARBA00008165"/>
    </source>
</evidence>
<evidence type="ECO:0000256" key="7">
    <source>
        <dbReference type="PROSITE-ProRule" id="PRU00703"/>
    </source>
</evidence>
<comment type="caution">
    <text evidence="10">The sequence shown here is derived from an EMBL/GenBank/DDBJ whole genome shotgun (WGS) entry which is preliminary data.</text>
</comment>
<dbReference type="Proteomes" id="UP000460949">
    <property type="component" value="Unassembled WGS sequence"/>
</dbReference>
<dbReference type="InterPro" id="IPR001347">
    <property type="entry name" value="SIS_dom"/>
</dbReference>
<evidence type="ECO:0000256" key="2">
    <source>
        <dbReference type="ARBA" id="ARBA00022737"/>
    </source>
</evidence>
<dbReference type="InterPro" id="IPR046342">
    <property type="entry name" value="CBS_dom_sf"/>
</dbReference>
<dbReference type="Gene3D" id="3.10.580.10">
    <property type="entry name" value="CBS-domain"/>
    <property type="match status" value="1"/>
</dbReference>
<keyword evidence="3 7" id="KW-0129">CBS domain</keyword>
<keyword evidence="10" id="KW-0413">Isomerase</keyword>
<dbReference type="InterPro" id="IPR000644">
    <property type="entry name" value="CBS_dom"/>
</dbReference>
<dbReference type="SUPFAM" id="SSF53697">
    <property type="entry name" value="SIS domain"/>
    <property type="match status" value="1"/>
</dbReference>
<feature type="domain" description="CBS" evidence="8">
    <location>
        <begin position="210"/>
        <end position="266"/>
    </location>
</feature>
<evidence type="ECO:0000313" key="11">
    <source>
        <dbReference type="Proteomes" id="UP000460949"/>
    </source>
</evidence>
<feature type="site" description="Catalytically relevant" evidence="6">
    <location>
        <position position="57"/>
    </location>
</feature>
<comment type="similarity">
    <text evidence="1 4">Belongs to the SIS family. GutQ/KpsF subfamily.</text>
</comment>
<reference evidence="10 11" key="1">
    <citation type="submission" date="2019-11" db="EMBL/GenBank/DDBJ databases">
        <title>Genome sequences of 17 halophilic strains isolated from different environments.</title>
        <authorList>
            <person name="Furrow R.E."/>
        </authorList>
    </citation>
    <scope>NUCLEOTIDE SEQUENCE [LARGE SCALE GENOMIC DNA]</scope>
    <source>
        <strain evidence="10 11">22511_23_Filter</strain>
    </source>
</reference>
<dbReference type="GO" id="GO:1901135">
    <property type="term" value="P:carbohydrate derivative metabolic process"/>
    <property type="evidence" value="ECO:0007669"/>
    <property type="project" value="InterPro"/>
</dbReference>
<keyword evidence="2" id="KW-0677">Repeat</keyword>
<accession>A0A845DRG8</accession>
<keyword evidence="5" id="KW-0862">Zinc</keyword>
<dbReference type="GO" id="GO:0005975">
    <property type="term" value="P:carbohydrate metabolic process"/>
    <property type="evidence" value="ECO:0007669"/>
    <property type="project" value="InterPro"/>
</dbReference>
<name>A0A845DRG8_9BACI</name>
<sequence length="326" mass="35103">MLDLQTEVDYRSIVEEVLDVEAGAITSLKEHLDENIDKAIEMILSTKNRTIITGMGKSGLIGKKIAATLASTGTPAIYMHPSEGLHGDLGMVTSEDTVIALSNSGETEEVLNLLPSLQKIGTNLICIVKNPMSTLAIKSDVVLTLGRFEEACPLRLAPTTSTTVTLALGDAIAVALLKKRNFQPEDFALFHPSGSLGRRLLMTIDNLLAASKKSPMVTESCTVKDALFEMTKHGLGATCIVGEDGTLQGILTDGDIRRAMASGEDVMDQTVKELGNTMPITTQADVLATNVLEIMEEKRINVMPVIDENNKPLGMIHFHDMMNLGI</sequence>